<dbReference type="RefSeq" id="WP_118254578.1">
    <property type="nucleotide sequence ID" value="NZ_JAPDVB010000001.1"/>
</dbReference>
<evidence type="ECO:0000313" key="5">
    <source>
        <dbReference type="EMBL" id="RHH83257.1"/>
    </source>
</evidence>
<dbReference type="CDD" id="cd12966">
    <property type="entry name" value="CBM-Ec_CBM-Fc"/>
    <property type="match status" value="1"/>
</dbReference>
<feature type="domain" description="Outer membrane protein SusF/SusE-like C-terminal" evidence="3">
    <location>
        <begin position="175"/>
        <end position="264"/>
    </location>
</feature>
<dbReference type="Pfam" id="PF14292">
    <property type="entry name" value="SusE"/>
    <property type="match status" value="1"/>
</dbReference>
<dbReference type="EMBL" id="JAPDVD010000001">
    <property type="protein sequence ID" value="MCW4137953.1"/>
    <property type="molecule type" value="Genomic_DNA"/>
</dbReference>
<evidence type="ECO:0000313" key="6">
    <source>
        <dbReference type="Proteomes" id="UP000284548"/>
    </source>
</evidence>
<dbReference type="GO" id="GO:2001070">
    <property type="term" value="F:starch binding"/>
    <property type="evidence" value="ECO:0007669"/>
    <property type="project" value="InterPro"/>
</dbReference>
<feature type="signal peptide" evidence="1">
    <location>
        <begin position="1"/>
        <end position="22"/>
    </location>
</feature>
<feature type="chain" id="PRO_5042714404" evidence="1">
    <location>
        <begin position="23"/>
        <end position="384"/>
    </location>
</feature>
<feature type="domain" description="Outer membrane protein SusF/SusE-like C-terminal" evidence="3">
    <location>
        <begin position="281"/>
        <end position="382"/>
    </location>
</feature>
<comment type="caution">
    <text evidence="5">The sequence shown here is derived from an EMBL/GenBank/DDBJ whole genome shotgun (WGS) entry which is preliminary data.</text>
</comment>
<dbReference type="Gene3D" id="2.60.40.3610">
    <property type="match status" value="1"/>
</dbReference>
<feature type="domain" description="SusE outer membrane protein" evidence="2">
    <location>
        <begin position="24"/>
        <end position="120"/>
    </location>
</feature>
<accession>A0A414YAT4</accession>
<dbReference type="AlphaFoldDB" id="A0A414YAT4"/>
<reference evidence="5 6" key="1">
    <citation type="submission" date="2018-08" db="EMBL/GenBank/DDBJ databases">
        <title>A genome reference for cultivated species of the human gut microbiota.</title>
        <authorList>
            <person name="Zou Y."/>
            <person name="Xue W."/>
            <person name="Luo G."/>
        </authorList>
    </citation>
    <scope>NUCLEOTIDE SEQUENCE [LARGE SCALE GENOMIC DNA]</scope>
    <source>
        <strain evidence="5 6">AM16-54</strain>
    </source>
</reference>
<protein>
    <submittedName>
        <fullName evidence="5">SusF/SusE family outer membrane protein</fullName>
    </submittedName>
</protein>
<name>A0A414YAT4_9BACT</name>
<keyword evidence="1" id="KW-0732">Signal</keyword>
<dbReference type="CDD" id="cd12965">
    <property type="entry name" value="CBM-Eb_CBM-Fb"/>
    <property type="match status" value="1"/>
</dbReference>
<sequence length="384" mass="41924">MKNIIKSALLVVMSLFLMTACSDDNDSNPTIQSPTEFKLNTPALQNTPIDLANSSKIMLTCSQPNYGYTASVQYTVQVATDENMTDAVELSETSTSAKVAINASSLASALTNIFVEKGKTEADFPMDVKAYFRLKANIVTSNGNVVEGTEILSNVVSLNKIHLLFSLPPVNLPSHVYTVGNFCDWKWDNCFDMVQVYGTEDTFWHLVYIDDSGIKFNTAAEWNNSEVGYAGITVSGDCKDDIIDNGGNIASKNPGWYLVIVTTSVVNREIHYDVQFNKPTIWLIGPAAGSDDFAEEAEGWSFTVPTTKDGEFVSPAFVGSVPAGTDKGVRMYVKIPGHDWWHSEFVTLDGKIKYRATGGDQDRATGSVGQQVHLNFAKGTGEIK</sequence>
<evidence type="ECO:0000259" key="2">
    <source>
        <dbReference type="Pfam" id="PF14292"/>
    </source>
</evidence>
<evidence type="ECO:0000259" key="3">
    <source>
        <dbReference type="Pfam" id="PF16411"/>
    </source>
</evidence>
<dbReference type="InterPro" id="IPR032187">
    <property type="entry name" value="SusF/SusE-like_C"/>
</dbReference>
<dbReference type="Pfam" id="PF16411">
    <property type="entry name" value="SusF_SusE"/>
    <property type="match status" value="2"/>
</dbReference>
<dbReference type="Proteomes" id="UP001208620">
    <property type="component" value="Unassembled WGS sequence"/>
</dbReference>
<proteinExistence type="predicted"/>
<evidence type="ECO:0000313" key="4">
    <source>
        <dbReference type="EMBL" id="MCW4137953.1"/>
    </source>
</evidence>
<gene>
    <name evidence="5" type="ORF">DW192_06900</name>
    <name evidence="4" type="ORF">ONT01_09225</name>
</gene>
<dbReference type="PROSITE" id="PS51257">
    <property type="entry name" value="PROKAR_LIPOPROTEIN"/>
    <property type="match status" value="1"/>
</dbReference>
<dbReference type="InterPro" id="IPR025970">
    <property type="entry name" value="SusE"/>
</dbReference>
<dbReference type="Proteomes" id="UP000284548">
    <property type="component" value="Unassembled WGS sequence"/>
</dbReference>
<dbReference type="EMBL" id="QRKB01000013">
    <property type="protein sequence ID" value="RHH83257.1"/>
    <property type="molecule type" value="Genomic_DNA"/>
</dbReference>
<organism evidence="5 6">
    <name type="scientific">Segatella copri</name>
    <dbReference type="NCBI Taxonomy" id="165179"/>
    <lineage>
        <taxon>Bacteria</taxon>
        <taxon>Pseudomonadati</taxon>
        <taxon>Bacteroidota</taxon>
        <taxon>Bacteroidia</taxon>
        <taxon>Bacteroidales</taxon>
        <taxon>Prevotellaceae</taxon>
        <taxon>Segatella</taxon>
    </lineage>
</organism>
<reference evidence="4" key="2">
    <citation type="submission" date="2022-11" db="EMBL/GenBank/DDBJ databases">
        <title>Genomic repertoires linked with pathogenic potency of arthritogenic Prevotella copri isolated from the gut of rheumatoid arthritis patients.</title>
        <authorList>
            <person name="Nii T."/>
            <person name="Maeda Y."/>
            <person name="Motooka D."/>
            <person name="Naito M."/>
            <person name="Matsumoto Y."/>
            <person name="Ogawa T."/>
            <person name="Oguro-Igashira E."/>
            <person name="Kishikawa T."/>
            <person name="Yamashita M."/>
            <person name="Koizumi S."/>
            <person name="Kurakawa T."/>
            <person name="Okumura R."/>
            <person name="Kayama H."/>
            <person name="Murakami M."/>
            <person name="Sakaguchi T."/>
            <person name="Das B."/>
            <person name="Nakamura S."/>
            <person name="Okada Y."/>
            <person name="Kumanogoh A."/>
            <person name="Takeda K."/>
        </authorList>
    </citation>
    <scope>NUCLEOTIDE SEQUENCE</scope>
    <source>
        <strain evidence="4">H105_2-2</strain>
    </source>
</reference>
<dbReference type="GO" id="GO:0019867">
    <property type="term" value="C:outer membrane"/>
    <property type="evidence" value="ECO:0007669"/>
    <property type="project" value="InterPro"/>
</dbReference>
<dbReference type="Gene3D" id="2.60.40.3620">
    <property type="match status" value="1"/>
</dbReference>
<evidence type="ECO:0000256" key="1">
    <source>
        <dbReference type="SAM" id="SignalP"/>
    </source>
</evidence>